<keyword evidence="3" id="KW-0964">Secreted</keyword>
<dbReference type="PRINTS" id="PR00723">
    <property type="entry name" value="SUBTILISIN"/>
</dbReference>
<dbReference type="PROSITE" id="PS00137">
    <property type="entry name" value="SUBTILASE_HIS"/>
    <property type="match status" value="1"/>
</dbReference>
<dbReference type="Gene3D" id="2.150.10.10">
    <property type="entry name" value="Serralysin-like metalloprotease, C-terminal"/>
    <property type="match status" value="1"/>
</dbReference>
<name>A0ABT8T4U9_9HYPH</name>
<evidence type="ECO:0000259" key="11">
    <source>
        <dbReference type="PROSITE" id="PS51829"/>
    </source>
</evidence>
<keyword evidence="5" id="KW-0732">Signal</keyword>
<evidence type="ECO:0000256" key="5">
    <source>
        <dbReference type="ARBA" id="ARBA00022729"/>
    </source>
</evidence>
<dbReference type="InterPro" id="IPR025282">
    <property type="entry name" value="DUF4214"/>
</dbReference>
<sequence>MATIQGIYVALFGRPADPTGLSYFNTVTKNGADLTGIGDLAGTAEYKERFAGQTNSQIVNSIYKSLFNRDAEPDGLKFFSDGLANGTFNIKNIAIAILDGARTTDLTIVNNKIAAADLFTKSLDNATKIDSYKGTAAAVIGRNFLINIGADTKIVQSDADKAVSSLPAPAAPLPAVLGQAVQQDMLTALNVSSISDPLFKSQWYLKNNGDRGPSAGLDVNITGAWADGYTGRGIRVAINDDGIDLNHAEFANNLLKNLTFNSINKVTGANAYGAGNGYTPAADANEHGTVVGSIVGMAADGKGMVGMAPNATLISGLAVAQGADVPALFNYMTTVGKVDVSVNSYGADPAFSENFLPQSPNDVDRTYLAAIENAGKQGRGGLGTVIEVSAGNKGPEKADAAMTGTTNNKYIITAGAMDEMGNKASYSTPGASVLVSSFGGENPNGKDQSDNSGFGIASADISGSSLGYNKTSVANGDYAFQNTGTSYSGPMVAATAALMLQANPLLGFRDVANILALTARPVGTTNNYIQVGGNLENFGGLQFSRDVGFGLIDVTAAVRLAASWTDTAKTAANWVSSEAKSGTGAATISSTGISVSATLTKNVIIERMEFDLTIDTKVSSDLKAVITSPTGTKITLFDGPMTNDDGTWPGTFQVGATAFFGEQSAGTWTLQLIDKNTGTVAQYKDLTVRAWGSDVTDDNHYVLTDAFKGTKTVTDTAGTDLIDAAAVSTGVTINLNAGQTSTVAGGTFTIAAGTQIENAFGGAGKDTLIGNDQGNILRGNGGADTLTGNGGADIFMYGKASESTPQAADTITDFTVGTDKIDVRLIDADLKSAGKQDLKFIGQATTLQADSLAFKYDGGNTIVFGDVDGDTSTVDFQVVLLGQKALTASDFLGVTALVA</sequence>
<feature type="domain" description="P/Homo B" evidence="11">
    <location>
        <begin position="568"/>
        <end position="696"/>
    </location>
</feature>
<dbReference type="InterPro" id="IPR002884">
    <property type="entry name" value="P_dom"/>
</dbReference>
<protein>
    <submittedName>
        <fullName evidence="12">S8 family serine peptidase</fullName>
    </submittedName>
</protein>
<evidence type="ECO:0000256" key="4">
    <source>
        <dbReference type="ARBA" id="ARBA00022670"/>
    </source>
</evidence>
<dbReference type="InterPro" id="IPR034182">
    <property type="entry name" value="Kexin/furin"/>
</dbReference>
<dbReference type="PROSITE" id="PS00138">
    <property type="entry name" value="SUBTILASE_SER"/>
    <property type="match status" value="1"/>
</dbReference>
<dbReference type="Proteomes" id="UP001169006">
    <property type="component" value="Unassembled WGS sequence"/>
</dbReference>
<dbReference type="Pfam" id="PF00082">
    <property type="entry name" value="Peptidase_S8"/>
    <property type="match status" value="1"/>
</dbReference>
<evidence type="ECO:0000256" key="10">
    <source>
        <dbReference type="PROSITE-ProRule" id="PRU01240"/>
    </source>
</evidence>
<dbReference type="InterPro" id="IPR036852">
    <property type="entry name" value="Peptidase_S8/S53_dom_sf"/>
</dbReference>
<feature type="active site" description="Charge relay system" evidence="10">
    <location>
        <position position="240"/>
    </location>
</feature>
<evidence type="ECO:0000256" key="6">
    <source>
        <dbReference type="ARBA" id="ARBA00022737"/>
    </source>
</evidence>
<accession>A0ABT8T4U9</accession>
<gene>
    <name evidence="12" type="ORF">Q2T52_26200</name>
</gene>
<dbReference type="SUPFAM" id="SSF49785">
    <property type="entry name" value="Galactose-binding domain-like"/>
    <property type="match status" value="1"/>
</dbReference>
<dbReference type="InterPro" id="IPR008979">
    <property type="entry name" value="Galactose-bd-like_sf"/>
</dbReference>
<evidence type="ECO:0000256" key="2">
    <source>
        <dbReference type="ARBA" id="ARBA00005325"/>
    </source>
</evidence>
<evidence type="ECO:0000256" key="8">
    <source>
        <dbReference type="ARBA" id="ARBA00022825"/>
    </source>
</evidence>
<comment type="caution">
    <text evidence="12">The sequence shown here is derived from an EMBL/GenBank/DDBJ whole genome shotgun (WGS) entry which is preliminary data.</text>
</comment>
<dbReference type="InterPro" id="IPR000209">
    <property type="entry name" value="Peptidase_S8/S53_dom"/>
</dbReference>
<comment type="similarity">
    <text evidence="2">Belongs to the peptidase S8 family. Furin subfamily.</text>
</comment>
<dbReference type="Pfam" id="PF01483">
    <property type="entry name" value="P_proprotein"/>
    <property type="match status" value="1"/>
</dbReference>
<keyword evidence="8 10" id="KW-0720">Serine protease</keyword>
<dbReference type="InterPro" id="IPR013858">
    <property type="entry name" value="Peptidase_M10B_C"/>
</dbReference>
<dbReference type="Pfam" id="PF08548">
    <property type="entry name" value="Peptidase_M10_C"/>
    <property type="match status" value="1"/>
</dbReference>
<dbReference type="EMBL" id="JAUKWQ010000017">
    <property type="protein sequence ID" value="MDO1585595.1"/>
    <property type="molecule type" value="Genomic_DNA"/>
</dbReference>
<feature type="active site" description="Charge relay system" evidence="10">
    <location>
        <position position="287"/>
    </location>
</feature>
<feature type="active site" description="Charge relay system" evidence="10">
    <location>
        <position position="486"/>
    </location>
</feature>
<dbReference type="SUPFAM" id="SSF52743">
    <property type="entry name" value="Subtilisin-like"/>
    <property type="match status" value="1"/>
</dbReference>
<keyword evidence="13" id="KW-1185">Reference proteome</keyword>
<dbReference type="PROSITE" id="PS51892">
    <property type="entry name" value="SUBTILASE"/>
    <property type="match status" value="1"/>
</dbReference>
<keyword evidence="4 10" id="KW-0645">Protease</keyword>
<dbReference type="PANTHER" id="PTHR42884:SF14">
    <property type="entry name" value="NEUROENDOCRINE CONVERTASE 1"/>
    <property type="match status" value="1"/>
</dbReference>
<proteinExistence type="inferred from homology"/>
<dbReference type="RefSeq" id="WP_302079862.1">
    <property type="nucleotide sequence ID" value="NZ_JAUKWQ010000017.1"/>
</dbReference>
<dbReference type="InterPro" id="IPR015500">
    <property type="entry name" value="Peptidase_S8_subtilisin-rel"/>
</dbReference>
<dbReference type="CDD" id="cd04059">
    <property type="entry name" value="Peptidases_S8_Protein_convertases_Kexins_Furin-like"/>
    <property type="match status" value="1"/>
</dbReference>
<keyword evidence="9" id="KW-0106">Calcium</keyword>
<comment type="subcellular location">
    <subcellularLocation>
        <location evidence="1">Secreted</location>
    </subcellularLocation>
</comment>
<reference evidence="12" key="2">
    <citation type="submission" date="2023-07" db="EMBL/GenBank/DDBJ databases">
        <authorList>
            <person name="Sun H."/>
        </authorList>
    </citation>
    <scope>NUCLEOTIDE SEQUENCE</scope>
    <source>
        <strain evidence="12">05753</strain>
    </source>
</reference>
<dbReference type="InterPro" id="IPR011049">
    <property type="entry name" value="Serralysin-like_metalloprot_C"/>
</dbReference>
<dbReference type="PROSITE" id="PS51829">
    <property type="entry name" value="P_HOMO_B"/>
    <property type="match status" value="1"/>
</dbReference>
<keyword evidence="7 10" id="KW-0378">Hydrolase</keyword>
<dbReference type="InterPro" id="IPR022398">
    <property type="entry name" value="Peptidase_S8_His-AS"/>
</dbReference>
<evidence type="ECO:0000313" key="13">
    <source>
        <dbReference type="Proteomes" id="UP001169006"/>
    </source>
</evidence>
<organism evidence="12 13">
    <name type="scientific">Rhizobium oryzicola</name>
    <dbReference type="NCBI Taxonomy" id="1232668"/>
    <lineage>
        <taxon>Bacteria</taxon>
        <taxon>Pseudomonadati</taxon>
        <taxon>Pseudomonadota</taxon>
        <taxon>Alphaproteobacteria</taxon>
        <taxon>Hyphomicrobiales</taxon>
        <taxon>Rhizobiaceae</taxon>
        <taxon>Rhizobium/Agrobacterium group</taxon>
        <taxon>Rhizobium</taxon>
    </lineage>
</organism>
<reference evidence="12" key="1">
    <citation type="journal article" date="2015" name="Int. J. Syst. Evol. Microbiol.">
        <title>Rhizobium oryzicola sp. nov., potential plant-growth-promoting endophytic bacteria isolated from rice roots.</title>
        <authorList>
            <person name="Zhang X.X."/>
            <person name="Gao J.S."/>
            <person name="Cao Y.H."/>
            <person name="Sheirdil R.A."/>
            <person name="Wang X.C."/>
            <person name="Zhang L."/>
        </authorList>
    </citation>
    <scope>NUCLEOTIDE SEQUENCE</scope>
    <source>
        <strain evidence="12">05753</strain>
    </source>
</reference>
<evidence type="ECO:0000313" key="12">
    <source>
        <dbReference type="EMBL" id="MDO1585595.1"/>
    </source>
</evidence>
<evidence type="ECO:0000256" key="7">
    <source>
        <dbReference type="ARBA" id="ARBA00022801"/>
    </source>
</evidence>
<keyword evidence="6" id="KW-0677">Repeat</keyword>
<evidence type="ECO:0000256" key="3">
    <source>
        <dbReference type="ARBA" id="ARBA00022525"/>
    </source>
</evidence>
<dbReference type="Gene3D" id="3.40.50.200">
    <property type="entry name" value="Peptidase S8/S53 domain"/>
    <property type="match status" value="1"/>
</dbReference>
<evidence type="ECO:0000256" key="9">
    <source>
        <dbReference type="ARBA" id="ARBA00022837"/>
    </source>
</evidence>
<dbReference type="PANTHER" id="PTHR42884">
    <property type="entry name" value="PROPROTEIN CONVERTASE SUBTILISIN/KEXIN-RELATED"/>
    <property type="match status" value="1"/>
</dbReference>
<evidence type="ECO:0000256" key="1">
    <source>
        <dbReference type="ARBA" id="ARBA00004613"/>
    </source>
</evidence>
<dbReference type="Pfam" id="PF13946">
    <property type="entry name" value="DUF4214"/>
    <property type="match status" value="1"/>
</dbReference>
<dbReference type="SUPFAM" id="SSF51120">
    <property type="entry name" value="beta-Roll"/>
    <property type="match status" value="1"/>
</dbReference>
<dbReference type="InterPro" id="IPR023828">
    <property type="entry name" value="Peptidase_S8_Ser-AS"/>
</dbReference>